<sequence>MRRCMGFSFRLGLAVPNRHPIRSSVISCQLAHKVGTFIMSTFFFRQRQHVTPLPRQ</sequence>
<dbReference type="AlphaFoldDB" id="A0A2P1BPD2"/>
<reference evidence="1" key="1">
    <citation type="submission" date="2017-12" db="EMBL/GenBank/DDBJ databases">
        <title>Insights into the successfully spreading KPC-encoding IncII plasmids.</title>
        <authorList>
            <person name="Brandt C."/>
            <person name="Pletz M.W."/>
            <person name="Makarewicz O."/>
        </authorList>
    </citation>
    <scope>NUCLEOTIDE SEQUENCE</scope>
    <source>
        <strain evidence="1">St015788/2</strain>
        <plasmid evidence="1">pUJ-84KPC</plasmid>
    </source>
</reference>
<protein>
    <submittedName>
        <fullName evidence="1">Uncharacterized protein</fullName>
    </submittedName>
</protein>
<proteinExistence type="predicted"/>
<keyword evidence="1" id="KW-0614">Plasmid</keyword>
<organism evidence="1">
    <name type="scientific">Klebsiella pneumoniae</name>
    <dbReference type="NCBI Taxonomy" id="573"/>
    <lineage>
        <taxon>Bacteria</taxon>
        <taxon>Pseudomonadati</taxon>
        <taxon>Pseudomonadota</taxon>
        <taxon>Gammaproteobacteria</taxon>
        <taxon>Enterobacterales</taxon>
        <taxon>Enterobacteriaceae</taxon>
        <taxon>Klebsiella/Raoultella group</taxon>
        <taxon>Klebsiella</taxon>
        <taxon>Klebsiella pneumoniae complex</taxon>
    </lineage>
</organism>
<name>A0A2P1BPD2_KLEPN</name>
<geneLocation type="plasmid" evidence="1">
    <name>pUJ-84KPC</name>
</geneLocation>
<evidence type="ECO:0000313" key="1">
    <source>
        <dbReference type="EMBL" id="AVI43604.1"/>
    </source>
</evidence>
<accession>A0A2P1BPD2</accession>
<dbReference type="EMBL" id="MG700550">
    <property type="protein sequence ID" value="AVI43604.1"/>
    <property type="molecule type" value="Genomic_DNA"/>
</dbReference>